<evidence type="ECO:0000313" key="2">
    <source>
        <dbReference type="Proteomes" id="UP001497512"/>
    </source>
</evidence>
<dbReference type="Proteomes" id="UP001497512">
    <property type="component" value="Chromosome 6"/>
</dbReference>
<dbReference type="EMBL" id="OZ019898">
    <property type="protein sequence ID" value="CAK9228278.1"/>
    <property type="molecule type" value="Genomic_DNA"/>
</dbReference>
<evidence type="ECO:0008006" key="3">
    <source>
        <dbReference type="Google" id="ProtNLM"/>
    </source>
</evidence>
<sequence>MRSLAHNTLRGRGACWSSGMGLGRIDKLIHSHGPAHNPHKVTPGVATLLWPSVGVKPNTWKSWDLESSGTPECLELDSRTQNTSHRGVLGVIGKVLKRRYRKWPRIGHLDICRPSYGQKKGRESNWQFDSRPLKVGNRPLPEVRIGSAIRRWKDLDEGYNFGSDLVAIQLRSRELWPFKVPGVPPGRFRDNSGTPFRESREFVPFGCSPHNVAQSIL</sequence>
<gene>
    <name evidence="1" type="ORF">CSSPTR1EN2_LOCUS18918</name>
</gene>
<proteinExistence type="predicted"/>
<reference evidence="1" key="1">
    <citation type="submission" date="2024-02" db="EMBL/GenBank/DDBJ databases">
        <authorList>
            <consortium name="ELIXIR-Norway"/>
            <consortium name="Elixir Norway"/>
        </authorList>
    </citation>
    <scope>NUCLEOTIDE SEQUENCE</scope>
</reference>
<keyword evidence="2" id="KW-1185">Reference proteome</keyword>
<protein>
    <recommendedName>
        <fullName evidence="3">Ribosomal protein L2</fullName>
    </recommendedName>
</protein>
<name>A0ABP0URF6_9BRYO</name>
<evidence type="ECO:0000313" key="1">
    <source>
        <dbReference type="EMBL" id="CAK9228278.1"/>
    </source>
</evidence>
<accession>A0ABP0URF6</accession>
<organism evidence="1 2">
    <name type="scientific">Sphagnum troendelagicum</name>
    <dbReference type="NCBI Taxonomy" id="128251"/>
    <lineage>
        <taxon>Eukaryota</taxon>
        <taxon>Viridiplantae</taxon>
        <taxon>Streptophyta</taxon>
        <taxon>Embryophyta</taxon>
        <taxon>Bryophyta</taxon>
        <taxon>Sphagnophytina</taxon>
        <taxon>Sphagnopsida</taxon>
        <taxon>Sphagnales</taxon>
        <taxon>Sphagnaceae</taxon>
        <taxon>Sphagnum</taxon>
    </lineage>
</organism>